<sequence length="447" mass="50831">MSSHSPHLNGFIEHITTVGNVQDVPATVVKTLIKEANLCEVLSKAIGSDSKLISWTIQKSVSQNDNYIAIITKVKITYSQNGMESLVSIVARLGPPRPSKVLNQSINYAFVKEARAYQELLPSLNSELTAIGMKPLRFPKCYYTSWEPDKEAIYLEDLRAEGYKSPGRYNGLDVAHSTLILQELARLHAASLLLEVRDSFEDLDSKYTFLEKDCFDVTEEAVKQTREVLIRYIDRTIAVLNATEGYERAAEWLNNLKPRVFEQMEKKLKTHTRFAVVCHGDCWSKNVLFRYNKKGAPVEVMLVDLQMVRRASLAVDLNYFFYNSLTGPDRQENLEKYLDIYYTSFKSVMQARGLAMPFIRAELDHEYKSKNLYGMLWAMIFVPLSASECIDIPDWRTVDESPTKGTDSLSALTNDNNMSQTLNQNPEVMARFLSLFDDMVGKADAKC</sequence>
<proteinExistence type="predicted"/>
<feature type="domain" description="CHK kinase-like" evidence="1">
    <location>
        <begin position="153"/>
        <end position="351"/>
    </location>
</feature>
<dbReference type="Proteomes" id="UP001381693">
    <property type="component" value="Unassembled WGS sequence"/>
</dbReference>
<evidence type="ECO:0000259" key="1">
    <source>
        <dbReference type="SMART" id="SM00587"/>
    </source>
</evidence>
<dbReference type="InterPro" id="IPR011009">
    <property type="entry name" value="Kinase-like_dom_sf"/>
</dbReference>
<dbReference type="Gene3D" id="3.90.1200.10">
    <property type="match status" value="1"/>
</dbReference>
<keyword evidence="3" id="KW-1185">Reference proteome</keyword>
<reference evidence="2 3" key="1">
    <citation type="submission" date="2023-11" db="EMBL/GenBank/DDBJ databases">
        <title>Halocaridina rubra genome assembly.</title>
        <authorList>
            <person name="Smith C."/>
        </authorList>
    </citation>
    <scope>NUCLEOTIDE SEQUENCE [LARGE SCALE GENOMIC DNA]</scope>
    <source>
        <strain evidence="2">EP-1</strain>
        <tissue evidence="2">Whole</tissue>
    </source>
</reference>
<comment type="caution">
    <text evidence="2">The sequence shown here is derived from an EMBL/GenBank/DDBJ whole genome shotgun (WGS) entry which is preliminary data.</text>
</comment>
<dbReference type="InterPro" id="IPR015897">
    <property type="entry name" value="CHK_kinase-like"/>
</dbReference>
<dbReference type="PANTHER" id="PTHR11012">
    <property type="entry name" value="PROTEIN KINASE-LIKE DOMAIN-CONTAINING"/>
    <property type="match status" value="1"/>
</dbReference>
<accession>A0AAN9A6M9</accession>
<dbReference type="PANTHER" id="PTHR11012:SF30">
    <property type="entry name" value="PROTEIN KINASE-LIKE DOMAIN-CONTAINING"/>
    <property type="match status" value="1"/>
</dbReference>
<organism evidence="2 3">
    <name type="scientific">Halocaridina rubra</name>
    <name type="common">Hawaiian red shrimp</name>
    <dbReference type="NCBI Taxonomy" id="373956"/>
    <lineage>
        <taxon>Eukaryota</taxon>
        <taxon>Metazoa</taxon>
        <taxon>Ecdysozoa</taxon>
        <taxon>Arthropoda</taxon>
        <taxon>Crustacea</taxon>
        <taxon>Multicrustacea</taxon>
        <taxon>Malacostraca</taxon>
        <taxon>Eumalacostraca</taxon>
        <taxon>Eucarida</taxon>
        <taxon>Decapoda</taxon>
        <taxon>Pleocyemata</taxon>
        <taxon>Caridea</taxon>
        <taxon>Atyoidea</taxon>
        <taxon>Atyidae</taxon>
        <taxon>Halocaridina</taxon>
    </lineage>
</organism>
<evidence type="ECO:0000313" key="2">
    <source>
        <dbReference type="EMBL" id="KAK7076748.1"/>
    </source>
</evidence>
<dbReference type="Pfam" id="PF02958">
    <property type="entry name" value="EcKL"/>
    <property type="match status" value="1"/>
</dbReference>
<name>A0AAN9A6M9_HALRR</name>
<evidence type="ECO:0000313" key="3">
    <source>
        <dbReference type="Proteomes" id="UP001381693"/>
    </source>
</evidence>
<gene>
    <name evidence="2" type="ORF">SK128_024706</name>
</gene>
<protein>
    <recommendedName>
        <fullName evidence="1">CHK kinase-like domain-containing protein</fullName>
    </recommendedName>
</protein>
<dbReference type="SMART" id="SM00587">
    <property type="entry name" value="CHK"/>
    <property type="match status" value="1"/>
</dbReference>
<dbReference type="AlphaFoldDB" id="A0AAN9A6M9"/>
<dbReference type="SUPFAM" id="SSF56112">
    <property type="entry name" value="Protein kinase-like (PK-like)"/>
    <property type="match status" value="1"/>
</dbReference>
<dbReference type="EMBL" id="JAXCGZ010009561">
    <property type="protein sequence ID" value="KAK7076748.1"/>
    <property type="molecule type" value="Genomic_DNA"/>
</dbReference>
<dbReference type="InterPro" id="IPR004119">
    <property type="entry name" value="EcKL"/>
</dbReference>